<evidence type="ECO:0000256" key="1">
    <source>
        <dbReference type="SAM" id="SignalP"/>
    </source>
</evidence>
<dbReference type="KEGG" id="amon:H9L24_04280"/>
<keyword evidence="1" id="KW-0732">Signal</keyword>
<dbReference type="Proteomes" id="UP000516057">
    <property type="component" value="Chromosome"/>
</dbReference>
<organism evidence="2 3">
    <name type="scientific">Paenacidovorax monticola</name>
    <dbReference type="NCBI Taxonomy" id="1926868"/>
    <lineage>
        <taxon>Bacteria</taxon>
        <taxon>Pseudomonadati</taxon>
        <taxon>Pseudomonadota</taxon>
        <taxon>Betaproteobacteria</taxon>
        <taxon>Burkholderiales</taxon>
        <taxon>Comamonadaceae</taxon>
        <taxon>Paenacidovorax</taxon>
    </lineage>
</organism>
<proteinExistence type="predicted"/>
<dbReference type="PROSITE" id="PS51257">
    <property type="entry name" value="PROKAR_LIPOPROTEIN"/>
    <property type="match status" value="1"/>
</dbReference>
<evidence type="ECO:0000313" key="3">
    <source>
        <dbReference type="Proteomes" id="UP000516057"/>
    </source>
</evidence>
<feature type="chain" id="PRO_5028961240" evidence="1">
    <location>
        <begin position="26"/>
        <end position="174"/>
    </location>
</feature>
<dbReference type="EMBL" id="CP060790">
    <property type="protein sequence ID" value="QNP61262.1"/>
    <property type="molecule type" value="Genomic_DNA"/>
</dbReference>
<dbReference type="InterPro" id="IPR018718">
    <property type="entry name" value="DUF2242"/>
</dbReference>
<dbReference type="Pfam" id="PF10001">
    <property type="entry name" value="DUF2242"/>
    <property type="match status" value="1"/>
</dbReference>
<reference evidence="2 3" key="1">
    <citation type="submission" date="2020-08" db="EMBL/GenBank/DDBJ databases">
        <title>Genome sequence of Acidovorax monticola KACC 19171T.</title>
        <authorList>
            <person name="Hyun D.-W."/>
            <person name="Bae J.-W."/>
        </authorList>
    </citation>
    <scope>NUCLEOTIDE SEQUENCE [LARGE SCALE GENOMIC DNA]</scope>
    <source>
        <strain evidence="2 3">KACC 19171</strain>
    </source>
</reference>
<accession>A0A7H0HL46</accession>
<name>A0A7H0HL46_9BURK</name>
<feature type="signal peptide" evidence="1">
    <location>
        <begin position="1"/>
        <end position="25"/>
    </location>
</feature>
<gene>
    <name evidence="2" type="ORF">H9L24_04280</name>
</gene>
<protein>
    <submittedName>
        <fullName evidence="2">DUF2242 domain-containing protein</fullName>
    </submittedName>
</protein>
<dbReference type="AlphaFoldDB" id="A0A7H0HL46"/>
<evidence type="ECO:0000313" key="2">
    <source>
        <dbReference type="EMBL" id="QNP61262.1"/>
    </source>
</evidence>
<sequence>MERGARAVALLGLVVAVSGCFQRQAAPLKNFEPEAFDSTANYSRHYETAPAQACEAARRALLSQGYVLSAASGEQVTGRKFFQPNAEVHVPLEMRVVCAPEGEDSAIVFAVAVQEVHAVRKSNNSASLGVGGLGSLSLPIEGGNDGMVKVGTQTVSDPRFYGSFFDLLGEHLEP</sequence>
<keyword evidence="3" id="KW-1185">Reference proteome</keyword>